<dbReference type="GO" id="GO:0005737">
    <property type="term" value="C:cytoplasm"/>
    <property type="evidence" value="ECO:0007669"/>
    <property type="project" value="UniProtKB-SubCell"/>
</dbReference>
<feature type="domain" description="Pyrroline-5-carboxylate reductase catalytic N-terminal" evidence="8">
    <location>
        <begin position="3"/>
        <end position="87"/>
    </location>
</feature>
<dbReference type="NCBIfam" id="TIGR00112">
    <property type="entry name" value="proC"/>
    <property type="match status" value="1"/>
</dbReference>
<dbReference type="Gene3D" id="1.10.3730.10">
    <property type="entry name" value="ProC C-terminal domain-like"/>
    <property type="match status" value="1"/>
</dbReference>
<dbReference type="InterPro" id="IPR036291">
    <property type="entry name" value="NAD(P)-bd_dom_sf"/>
</dbReference>
<comment type="subcellular location">
    <subcellularLocation>
        <location evidence="4">Cytoplasm</location>
    </subcellularLocation>
</comment>
<evidence type="ECO:0000256" key="7">
    <source>
        <dbReference type="RuleBase" id="RU003903"/>
    </source>
</evidence>
<dbReference type="FunFam" id="1.10.3730.10:FF:000001">
    <property type="entry name" value="Pyrroline-5-carboxylate reductase"/>
    <property type="match status" value="1"/>
</dbReference>
<dbReference type="OrthoDB" id="9805754at2"/>
<accession>A0A1H8ATG4</accession>
<comment type="catalytic activity">
    <reaction evidence="4">
        <text>L-proline + NAD(+) = (S)-1-pyrroline-5-carboxylate + NADH + 2 H(+)</text>
        <dbReference type="Rhea" id="RHEA:14105"/>
        <dbReference type="ChEBI" id="CHEBI:15378"/>
        <dbReference type="ChEBI" id="CHEBI:17388"/>
        <dbReference type="ChEBI" id="CHEBI:57540"/>
        <dbReference type="ChEBI" id="CHEBI:57945"/>
        <dbReference type="ChEBI" id="CHEBI:60039"/>
        <dbReference type="EC" id="1.5.1.2"/>
    </reaction>
</comment>
<dbReference type="UniPathway" id="UPA00098">
    <property type="reaction ID" value="UER00361"/>
</dbReference>
<keyword evidence="2 4" id="KW-0521">NADP</keyword>
<evidence type="ECO:0000313" key="11">
    <source>
        <dbReference type="Proteomes" id="UP000199206"/>
    </source>
</evidence>
<evidence type="ECO:0000256" key="6">
    <source>
        <dbReference type="PIRSR" id="PIRSR000193-1"/>
    </source>
</evidence>
<dbReference type="GO" id="GO:0004735">
    <property type="term" value="F:pyrroline-5-carboxylate reductase activity"/>
    <property type="evidence" value="ECO:0007669"/>
    <property type="project" value="UniProtKB-UniRule"/>
</dbReference>
<name>A0A1H8ATG4_9SPHN</name>
<dbReference type="PIRSF" id="PIRSF000193">
    <property type="entry name" value="Pyrrol-5-carb_rd"/>
    <property type="match status" value="1"/>
</dbReference>
<evidence type="ECO:0000256" key="1">
    <source>
        <dbReference type="ARBA" id="ARBA00005525"/>
    </source>
</evidence>
<dbReference type="InterPro" id="IPR008927">
    <property type="entry name" value="6-PGluconate_DH-like_C_sf"/>
</dbReference>
<keyword evidence="4" id="KW-0963">Cytoplasm</keyword>
<comment type="pathway">
    <text evidence="4 7">Amino-acid biosynthesis; L-proline biosynthesis; L-proline from L-glutamate 5-semialdehyde: step 1/1.</text>
</comment>
<sequence length="268" mass="27093">MTILLIGCGRMGGALARRWSSGERVMAFDPDATLPDGVERVANLDDVSGESDLVVVLAVKPQTFPALAPALRRVADCRPLILSIMAGVPLSALAAPFGGSGRVVRAMPNTPAAIGRGISGLVAGQAVSSADRDRAGGLLGAVGEVVWLATEGDIDLVTAISGSGPAYVFRMTEALAAAGVRLGLAEPVATRLASATLTGAAALVEAESCALADLRRQVTSPGGTTAAGLAQMDEDAGIDDLMARVAQAAARRSVELADQGVNLVNDPD</sequence>
<dbReference type="AlphaFoldDB" id="A0A1H8ATG4"/>
<comment type="catalytic activity">
    <reaction evidence="4 7">
        <text>L-proline + NADP(+) = (S)-1-pyrroline-5-carboxylate + NADPH + 2 H(+)</text>
        <dbReference type="Rhea" id="RHEA:14109"/>
        <dbReference type="ChEBI" id="CHEBI:15378"/>
        <dbReference type="ChEBI" id="CHEBI:17388"/>
        <dbReference type="ChEBI" id="CHEBI:57783"/>
        <dbReference type="ChEBI" id="CHEBI:58349"/>
        <dbReference type="ChEBI" id="CHEBI:60039"/>
        <dbReference type="EC" id="1.5.1.2"/>
    </reaction>
</comment>
<organism evidence="10 11">
    <name type="scientific">Sphingomonas gellani</name>
    <dbReference type="NCBI Taxonomy" id="1166340"/>
    <lineage>
        <taxon>Bacteria</taxon>
        <taxon>Pseudomonadati</taxon>
        <taxon>Pseudomonadota</taxon>
        <taxon>Alphaproteobacteria</taxon>
        <taxon>Sphingomonadales</taxon>
        <taxon>Sphingomonadaceae</taxon>
        <taxon>Sphingomonas</taxon>
    </lineage>
</organism>
<gene>
    <name evidence="4" type="primary">proC</name>
    <name evidence="10" type="ORF">SAMN05192583_1055</name>
</gene>
<feature type="binding site" evidence="6">
    <location>
        <begin position="6"/>
        <end position="11"/>
    </location>
    <ligand>
        <name>NADP(+)</name>
        <dbReference type="ChEBI" id="CHEBI:58349"/>
    </ligand>
</feature>
<dbReference type="InterPro" id="IPR028939">
    <property type="entry name" value="P5C_Rdtase_cat_N"/>
</dbReference>
<keyword evidence="4 7" id="KW-0641">Proline biosynthesis</keyword>
<keyword evidence="11" id="KW-1185">Reference proteome</keyword>
<dbReference type="PROSITE" id="PS00521">
    <property type="entry name" value="P5CR"/>
    <property type="match status" value="1"/>
</dbReference>
<reference evidence="11" key="1">
    <citation type="submission" date="2016-10" db="EMBL/GenBank/DDBJ databases">
        <authorList>
            <person name="Varghese N."/>
            <person name="Submissions S."/>
        </authorList>
    </citation>
    <scope>NUCLEOTIDE SEQUENCE [LARGE SCALE GENOMIC DNA]</scope>
    <source>
        <strain evidence="11">S6-262</strain>
    </source>
</reference>
<keyword evidence="3 4" id="KW-0560">Oxidoreductase</keyword>
<dbReference type="SUPFAM" id="SSF51735">
    <property type="entry name" value="NAD(P)-binding Rossmann-fold domains"/>
    <property type="match status" value="1"/>
</dbReference>
<evidence type="ECO:0000256" key="2">
    <source>
        <dbReference type="ARBA" id="ARBA00022857"/>
    </source>
</evidence>
<evidence type="ECO:0000256" key="5">
    <source>
        <dbReference type="NCBIfam" id="TIGR00112"/>
    </source>
</evidence>
<dbReference type="Gene3D" id="3.40.50.720">
    <property type="entry name" value="NAD(P)-binding Rossmann-like Domain"/>
    <property type="match status" value="1"/>
</dbReference>
<dbReference type="Pfam" id="PF14748">
    <property type="entry name" value="P5CR_dimer"/>
    <property type="match status" value="1"/>
</dbReference>
<evidence type="ECO:0000259" key="9">
    <source>
        <dbReference type="Pfam" id="PF14748"/>
    </source>
</evidence>
<feature type="domain" description="Pyrroline-5-carboxylate reductase dimerisation" evidence="9">
    <location>
        <begin position="151"/>
        <end position="256"/>
    </location>
</feature>
<dbReference type="InterPro" id="IPR000304">
    <property type="entry name" value="Pyrroline-COOH_reductase"/>
</dbReference>
<dbReference type="STRING" id="1166340.SAMN05192583_1055"/>
<proteinExistence type="inferred from homology"/>
<protein>
    <recommendedName>
        <fullName evidence="4 5">Pyrroline-5-carboxylate reductase</fullName>
        <shortName evidence="4">P5C reductase</shortName>
        <shortName evidence="4">P5CR</shortName>
        <ecNumber evidence="4 5">1.5.1.2</ecNumber>
    </recommendedName>
    <alternativeName>
        <fullName evidence="4">PCA reductase</fullName>
    </alternativeName>
</protein>
<dbReference type="EMBL" id="FOCF01000002">
    <property type="protein sequence ID" value="SEM73995.1"/>
    <property type="molecule type" value="Genomic_DNA"/>
</dbReference>
<dbReference type="Proteomes" id="UP000199206">
    <property type="component" value="Unassembled WGS sequence"/>
</dbReference>
<comment type="similarity">
    <text evidence="1 4 7">Belongs to the pyrroline-5-carboxylate reductase family.</text>
</comment>
<evidence type="ECO:0000259" key="8">
    <source>
        <dbReference type="Pfam" id="PF03807"/>
    </source>
</evidence>
<keyword evidence="4 7" id="KW-0028">Amino-acid biosynthesis</keyword>
<dbReference type="InterPro" id="IPR053790">
    <property type="entry name" value="P5CR-like_CS"/>
</dbReference>
<dbReference type="HAMAP" id="MF_01925">
    <property type="entry name" value="P5C_reductase"/>
    <property type="match status" value="1"/>
</dbReference>
<dbReference type="PANTHER" id="PTHR11645">
    <property type="entry name" value="PYRROLINE-5-CARBOXYLATE REDUCTASE"/>
    <property type="match status" value="1"/>
</dbReference>
<evidence type="ECO:0000313" key="10">
    <source>
        <dbReference type="EMBL" id="SEM73995.1"/>
    </source>
</evidence>
<dbReference type="PANTHER" id="PTHR11645:SF0">
    <property type="entry name" value="PYRROLINE-5-CARBOXYLATE REDUCTASE 3"/>
    <property type="match status" value="1"/>
</dbReference>
<dbReference type="RefSeq" id="WP_093664417.1">
    <property type="nucleotide sequence ID" value="NZ_FOCF01000002.1"/>
</dbReference>
<evidence type="ECO:0000256" key="4">
    <source>
        <dbReference type="HAMAP-Rule" id="MF_01925"/>
    </source>
</evidence>
<dbReference type="Pfam" id="PF03807">
    <property type="entry name" value="F420_oxidored"/>
    <property type="match status" value="1"/>
</dbReference>
<dbReference type="SUPFAM" id="SSF48179">
    <property type="entry name" value="6-phosphogluconate dehydrogenase C-terminal domain-like"/>
    <property type="match status" value="1"/>
</dbReference>
<dbReference type="EC" id="1.5.1.2" evidence="4 5"/>
<comment type="function">
    <text evidence="4">Catalyzes the reduction of 1-pyrroline-5-carboxylate (PCA) to L-proline.</text>
</comment>
<dbReference type="GO" id="GO:0055129">
    <property type="term" value="P:L-proline biosynthetic process"/>
    <property type="evidence" value="ECO:0007669"/>
    <property type="project" value="UniProtKB-UniRule"/>
</dbReference>
<dbReference type="InterPro" id="IPR029036">
    <property type="entry name" value="P5CR_dimer"/>
</dbReference>
<feature type="binding site" evidence="6">
    <location>
        <begin position="58"/>
        <end position="61"/>
    </location>
    <ligand>
        <name>NADP(+)</name>
        <dbReference type="ChEBI" id="CHEBI:58349"/>
    </ligand>
</feature>
<evidence type="ECO:0000256" key="3">
    <source>
        <dbReference type="ARBA" id="ARBA00023002"/>
    </source>
</evidence>